<proteinExistence type="predicted"/>
<dbReference type="Proteomes" id="UP000326857">
    <property type="component" value="Unassembled WGS sequence"/>
</dbReference>
<protein>
    <submittedName>
        <fullName evidence="1">Uncharacterized protein</fullName>
    </submittedName>
</protein>
<sequence>MTEAFWGTGCGGRAGHAPVLAQWRGVGHRFGLSRKSRRRALRLSRIVRRRFAPLAALTWLLNMFAVGAGTTRGEIVVAASFRI</sequence>
<reference evidence="1 2" key="1">
    <citation type="submission" date="2019-09" db="EMBL/GenBank/DDBJ databases">
        <authorList>
            <person name="Dittami M. S."/>
        </authorList>
    </citation>
    <scope>NUCLEOTIDE SEQUENCE [LARGE SCALE GENOMIC DNA]</scope>
    <source>
        <strain evidence="1">SPHINGO391</strain>
    </source>
</reference>
<evidence type="ECO:0000313" key="1">
    <source>
        <dbReference type="EMBL" id="VVT25341.1"/>
    </source>
</evidence>
<dbReference type="EMBL" id="CABVLI010000043">
    <property type="protein sequence ID" value="VVT25341.1"/>
    <property type="molecule type" value="Genomic_DNA"/>
</dbReference>
<gene>
    <name evidence="1" type="ORF">SPHINGO391_480222</name>
</gene>
<name>A0A5E8A2X2_9SPHN</name>
<accession>A0A5E8A2X2</accession>
<organism evidence="1 2">
    <name type="scientific">Sphingomonas aurantiaca</name>
    <dbReference type="NCBI Taxonomy" id="185949"/>
    <lineage>
        <taxon>Bacteria</taxon>
        <taxon>Pseudomonadati</taxon>
        <taxon>Pseudomonadota</taxon>
        <taxon>Alphaproteobacteria</taxon>
        <taxon>Sphingomonadales</taxon>
        <taxon>Sphingomonadaceae</taxon>
        <taxon>Sphingomonas</taxon>
    </lineage>
</organism>
<dbReference type="AlphaFoldDB" id="A0A5E8A2X2"/>
<evidence type="ECO:0000313" key="2">
    <source>
        <dbReference type="Proteomes" id="UP000326857"/>
    </source>
</evidence>